<accession>A0A6H1PZ09</accession>
<dbReference type="GO" id="GO:0004803">
    <property type="term" value="F:transposase activity"/>
    <property type="evidence" value="ECO:0007669"/>
    <property type="project" value="InterPro"/>
</dbReference>
<organism evidence="1">
    <name type="scientific">Providencia rettgeri</name>
    <dbReference type="NCBI Taxonomy" id="587"/>
    <lineage>
        <taxon>Bacteria</taxon>
        <taxon>Pseudomonadati</taxon>
        <taxon>Pseudomonadota</taxon>
        <taxon>Gammaproteobacteria</taxon>
        <taxon>Enterobacterales</taxon>
        <taxon>Morganellaceae</taxon>
        <taxon>Providencia</taxon>
    </lineage>
</organism>
<sequence length="125" mass="13911">MPALKHPDVRRVFSPEFKWQIVRESKERILSVSELARKYDVNTNQVFRWMREAEAGQALWVRRAKGEPDTPVAASAFLPVSVRPANAAAPVLPKPAITVSFRSGHQLMLHEATPAMLAQLVAALS</sequence>
<dbReference type="InterPro" id="IPR010921">
    <property type="entry name" value="Trp_repressor/repl_initiator"/>
</dbReference>
<dbReference type="Pfam" id="PF01527">
    <property type="entry name" value="HTH_Tnp_1"/>
    <property type="match status" value="1"/>
</dbReference>
<protein>
    <recommendedName>
        <fullName evidence="2">Transposase</fullName>
    </recommendedName>
</protein>
<name>A0A6H1PZ09_PRORE</name>
<dbReference type="GO" id="GO:0006313">
    <property type="term" value="P:DNA transposition"/>
    <property type="evidence" value="ECO:0007669"/>
    <property type="project" value="InterPro"/>
</dbReference>
<dbReference type="AlphaFoldDB" id="A0A6H1PZ09"/>
<evidence type="ECO:0008006" key="2">
    <source>
        <dbReference type="Google" id="ProtNLM"/>
    </source>
</evidence>
<evidence type="ECO:0000313" key="1">
    <source>
        <dbReference type="EMBL" id="QIZ19892.1"/>
    </source>
</evidence>
<reference evidence="1" key="1">
    <citation type="submission" date="2020-03" db="EMBL/GenBank/DDBJ databases">
        <title>Deciphering the structural diversity and classification of mobile tigecycline resistance gene tet(X)-bearing plasmidome among bacteria.</title>
        <authorList>
            <person name="Li R."/>
            <person name="Lu X."/>
            <person name="Peng K."/>
            <person name="Liu Z."/>
            <person name="Li Y."/>
            <person name="Liu Y."/>
            <person name="Xiao X."/>
            <person name="Wang Z."/>
        </authorList>
    </citation>
    <scope>NUCLEOTIDE SEQUENCE</scope>
    <source>
        <strain evidence="1">RF14-2</strain>
    </source>
</reference>
<dbReference type="SUPFAM" id="SSF48295">
    <property type="entry name" value="TrpR-like"/>
    <property type="match status" value="1"/>
</dbReference>
<dbReference type="EMBL" id="MT219827">
    <property type="protein sequence ID" value="QIZ19892.1"/>
    <property type="molecule type" value="Genomic_DNA"/>
</dbReference>
<dbReference type="InterPro" id="IPR002514">
    <property type="entry name" value="Transposase_8"/>
</dbReference>
<proteinExistence type="predicted"/>
<dbReference type="Gene3D" id="1.10.10.60">
    <property type="entry name" value="Homeodomain-like"/>
    <property type="match status" value="1"/>
</dbReference>
<gene>
    <name evidence="1" type="ORF">ICEPreChnRF14-2_00059</name>
</gene>
<dbReference type="GO" id="GO:0043565">
    <property type="term" value="F:sequence-specific DNA binding"/>
    <property type="evidence" value="ECO:0007669"/>
    <property type="project" value="InterPro"/>
</dbReference>